<dbReference type="Proteomes" id="UP000004259">
    <property type="component" value="Unassembled WGS sequence"/>
</dbReference>
<protein>
    <submittedName>
        <fullName evidence="1">Uncharacterized protein</fullName>
    </submittedName>
</protein>
<evidence type="ECO:0000313" key="1">
    <source>
        <dbReference type="EMBL" id="EGC04340.1"/>
    </source>
</evidence>
<comment type="caution">
    <text evidence="1">The sequence shown here is derived from an EMBL/GenBank/DDBJ whole genome shotgun (WGS) entry which is preliminary data.</text>
</comment>
<evidence type="ECO:0000313" key="2">
    <source>
        <dbReference type="Proteomes" id="UP000004259"/>
    </source>
</evidence>
<dbReference type="EMBL" id="ADKM02000030">
    <property type="protein sequence ID" value="EGC04340.1"/>
    <property type="molecule type" value="Genomic_DNA"/>
</dbReference>
<keyword evidence="2" id="KW-1185">Reference proteome</keyword>
<gene>
    <name evidence="1" type="ORF">CUS_5163</name>
</gene>
<proteinExistence type="predicted"/>
<accession>E9S8P7</accession>
<reference evidence="1 2" key="1">
    <citation type="submission" date="2011-02" db="EMBL/GenBank/DDBJ databases">
        <authorList>
            <person name="Nelson K.E."/>
            <person name="Sutton G."/>
            <person name="Torralba M."/>
            <person name="Durkin S."/>
            <person name="Harkins D."/>
            <person name="Montgomery R."/>
            <person name="Ziemer C."/>
            <person name="Klaassens E."/>
            <person name="Ocuiv P."/>
            <person name="Morrison M."/>
        </authorList>
    </citation>
    <scope>NUCLEOTIDE SEQUENCE [LARGE SCALE GENOMIC DNA]</scope>
    <source>
        <strain evidence="1 2">8</strain>
    </source>
</reference>
<name>E9S8P7_RUMAL</name>
<sequence length="65" mass="7356">MVIPLTHHKNGGFTELKVVGVWALNYPFVYSIFSWCAKGIVIFLKVPCHPAHSVHCRAFGITIFR</sequence>
<organism evidence="1 2">
    <name type="scientific">Ruminococcus albus 8</name>
    <dbReference type="NCBI Taxonomy" id="246199"/>
    <lineage>
        <taxon>Bacteria</taxon>
        <taxon>Bacillati</taxon>
        <taxon>Bacillota</taxon>
        <taxon>Clostridia</taxon>
        <taxon>Eubacteriales</taxon>
        <taxon>Oscillospiraceae</taxon>
        <taxon>Ruminococcus</taxon>
    </lineage>
</organism>
<dbReference type="AlphaFoldDB" id="E9S8P7"/>